<keyword evidence="1" id="KW-0547">Nucleotide-binding</keyword>
<dbReference type="InterPro" id="IPR014001">
    <property type="entry name" value="Helicase_ATP-bd"/>
</dbReference>
<evidence type="ECO:0000256" key="1">
    <source>
        <dbReference type="ARBA" id="ARBA00022741"/>
    </source>
</evidence>
<dbReference type="PIRSF" id="PIRSF039073">
    <property type="entry name" value="BRR2"/>
    <property type="match status" value="1"/>
</dbReference>
<feature type="domain" description="Helicase ATP-binding" evidence="7">
    <location>
        <begin position="188"/>
        <end position="365"/>
    </location>
</feature>
<evidence type="ECO:0000256" key="4">
    <source>
        <dbReference type="ARBA" id="ARBA00022840"/>
    </source>
</evidence>
<dbReference type="EMBL" id="BDEQ01000001">
    <property type="protein sequence ID" value="GAT93455.1"/>
    <property type="molecule type" value="Genomic_DNA"/>
</dbReference>
<dbReference type="CDD" id="cd18795">
    <property type="entry name" value="SF2_C_Ski2"/>
    <property type="match status" value="2"/>
</dbReference>
<feature type="region of interest" description="Disordered" evidence="6">
    <location>
        <begin position="100"/>
        <end position="121"/>
    </location>
</feature>
<dbReference type="PROSITE" id="PS51192">
    <property type="entry name" value="HELICASE_ATP_BIND_1"/>
    <property type="match status" value="2"/>
</dbReference>
<dbReference type="InterPro" id="IPR057842">
    <property type="entry name" value="WH_MER3"/>
</dbReference>
<keyword evidence="4" id="KW-0067">ATP-binding</keyword>
<dbReference type="InterPro" id="IPR050474">
    <property type="entry name" value="Hel308_SKI2-like"/>
</dbReference>
<dbReference type="InterPro" id="IPR004179">
    <property type="entry name" value="Sec63-dom"/>
</dbReference>
<dbReference type="FunFam" id="1.10.10.10:FF:000012">
    <property type="entry name" value="U5 small nuclear ribonucleoprotein helicase"/>
    <property type="match status" value="1"/>
</dbReference>
<feature type="compositionally biased region" description="Polar residues" evidence="6">
    <location>
        <begin position="109"/>
        <end position="121"/>
    </location>
</feature>
<gene>
    <name evidence="9" type="ORF">CL6EHI_131080</name>
</gene>
<sequence length="1804" mass="205693">MPRQRKRPNPTPSPQQQKEGETWLHNYIKNSPYSSTLRERLGLSNEELEISIESLVEMSPDEMALQMSLFEVYGDDSFEFISGIIQNLPAILSHQIINQPKETKRQKTPKPTDQISYTPPKQINKPVIPQNAIERNLPDRYELYIPAVPSARSLNTERLEVKNILDDFTRPAMLHYTHLNYVQSKVYETAYNSGENMLVCAPTGCGKTLTALLCMLREVKVHQHDMEHLKIVYISPLKALATEMTTTFKKHLGCFKMRVEEVTGDTNIPKAVIASTHVIVATPEKFDVLTRKQDAEFVNDIQLLIVDEVHLLDEDRGAVIETIVARTLRMVESQQRPIRVVGLSATLPNYQDVGEFIRAKPENIFHFDMSYRAVPMSTKFIVLPEDEKENKGHQFTHHATDLAYDEAEIVVKRGKQVIVFVHTRRETVLTAQRFIKRMKEKGTTEYFTGNKGREFATRIKKLQGKDIKELLEMGIGVHNAGMFRSDRTFIEDAFRNGSLKVLVSTATLAWGVNLPAHTVIIRGTEVFNSDKGCSDKISILDVLQMFGRAGRPQYDNEGAGIIITDKEGLKKYMAILGNMGKIKSTLMNGLSDHLNAEIVSGTVTNLEEALQWFQYTYLYVCLKRSPGGITSDDLNSLIGGAAKSLEKLQMITINDETITFSPTLLGRIASHYYVTVESMYTFSEKLHEGMQMPQLLDLICSSNELKQLQKMREEEKQEMETLGNSVRWQLSSTNDLACNKANILIQASLSHITLTNYTLMSETLYANQNASRVTRALFELACIRGLAREAMNLLEMAKMIDQQNWDTVHPLFQFKTLPVQVLLKLQQRKLDIDTICEMDKTEFIDYPQYATDIIRQAHEYPYLVLETTCVPLTSTVLQMKVHIHPAFRWGNDLGTVENFWLFISDNSYNQLFYFESFNLSEKKLDDYNGTGIPIEIIATVPVVSGIQYMVDVVSDKYFACTSNFPVQFDESTLPTDESYMTKLLRLHPLPTTALKQYQTFFNFHYFNPPQTQFFFICFNTNNNVIVGAPTGSGKTVAAELCMLKIFRDTPDKKVVYIAPMKALVKEKLSDWKDKLKTLGKNIVELTGDFTPDSAAIAKADIILTTPEKWDGITRLWTKKSYVQKVGLIILDEVHLLGEERGPVIEAIVTRTKQINKKLCIQTRICALTTAIANVDDMMNWIGVDKDSVFNFHSSLRPVPLIAHIDGFPTKAYCPRMATMNKPCYQAIRLHSPDKPVMIFVSSRRQTRLTAQDLVKFCFNDGNPQKFLHMPFEEMNEITKSITDGILKECLLYGIGMHHAGLNDHDREITEKLFKSNKIQILITTATLAWGVNLPAHLVIIKGTEYFDGKKHQFVDMPLTDVLQMMGRAGRPQYDNEGVAVILTYEPKKDFLRKFLFEPFPLESYFETVMADQLNAEIAVGNVTNVKEAVKFLTFTYYFRRLLKNPNYYGYDGKEQIGKFLVSKVKDALNELVSAKCIEMDENDVETTTNGKISTMYYISYRTIKMFATRMKKDLNHAQILQIISDAAEYNNHPVRHEDDIHCKTLAKKVKYGNLRQSYDDPHTKVFLLLSAYFGENTLPIVDFVLDTKSVLDQCIRILQAFIDSVAEKGWTEVVVRSIEILQMVGSGRWIDESPFLTLIGVHQKAIKQFENEGITCLPQLLVAPKEKIERIARKAGMYGKQIKHLLLQISKFPRINVFIKPINNIHLDDKVFDITISLKRINDNLNYAFLPRFPKTKQEGWYLIIIKPDGGLAAMKRISLKKNSTISLMCVCPLFPGEFTYKVLLLSDCYIGLDQQYDLPITFV</sequence>
<feature type="domain" description="Helicase C-terminal" evidence="8">
    <location>
        <begin position="403"/>
        <end position="598"/>
    </location>
</feature>
<dbReference type="FunFam" id="1.10.3380.10:FF:000029">
    <property type="entry name" value="U5 small nuclear ribonucleoprotein helicase, putative"/>
    <property type="match status" value="1"/>
</dbReference>
<dbReference type="SMART" id="SM00490">
    <property type="entry name" value="HELICc"/>
    <property type="match status" value="2"/>
</dbReference>
<dbReference type="SMART" id="SM00973">
    <property type="entry name" value="Sec63"/>
    <property type="match status" value="2"/>
</dbReference>
<accession>A0A5K1U1R3</accession>
<feature type="domain" description="Helicase C-terminal" evidence="8">
    <location>
        <begin position="1222"/>
        <end position="1417"/>
    </location>
</feature>
<dbReference type="VEuPathDB" id="AmoebaDB:EHI7A_003860"/>
<dbReference type="InterPro" id="IPR011545">
    <property type="entry name" value="DEAD/DEAH_box_helicase_dom"/>
</dbReference>
<dbReference type="Pfam" id="PF00270">
    <property type="entry name" value="DEAD"/>
    <property type="match status" value="2"/>
</dbReference>
<dbReference type="Pfam" id="PF00271">
    <property type="entry name" value="Helicase_C"/>
    <property type="match status" value="2"/>
</dbReference>
<dbReference type="FunFam" id="1.10.3380.10:FF:000002">
    <property type="entry name" value="Activating signal cointegrator 1 complex subunit 3"/>
    <property type="match status" value="1"/>
</dbReference>
<dbReference type="SMART" id="SM00487">
    <property type="entry name" value="DEXDc"/>
    <property type="match status" value="2"/>
</dbReference>
<evidence type="ECO:0000256" key="2">
    <source>
        <dbReference type="ARBA" id="ARBA00022801"/>
    </source>
</evidence>
<dbReference type="FunFam" id="3.40.50.300:FF:000231">
    <property type="entry name" value="Activating signal cointegrator 1 complex subunit 3"/>
    <property type="match status" value="1"/>
</dbReference>
<evidence type="ECO:0000256" key="6">
    <source>
        <dbReference type="SAM" id="MobiDB-lite"/>
    </source>
</evidence>
<dbReference type="SUPFAM" id="SSF52540">
    <property type="entry name" value="P-loop containing nucleoside triphosphate hydrolases"/>
    <property type="match status" value="3"/>
</dbReference>
<dbReference type="SMR" id="A0A5K1U1R3"/>
<dbReference type="GO" id="GO:0016787">
    <property type="term" value="F:hydrolase activity"/>
    <property type="evidence" value="ECO:0007669"/>
    <property type="project" value="UniProtKB-KW"/>
</dbReference>
<evidence type="ECO:0000259" key="8">
    <source>
        <dbReference type="PROSITE" id="PS51194"/>
    </source>
</evidence>
<dbReference type="FunFam" id="3.40.50.300:FF:003287">
    <property type="entry name" value="U5 small nuclear ribonucleoprotein 200 kDa helicase"/>
    <property type="match status" value="1"/>
</dbReference>
<dbReference type="PANTHER" id="PTHR47961:SF13">
    <property type="entry name" value="ACTIVATING SIGNAL COINTEGRATOR 1 COMPLEX SUBUNIT 3"/>
    <property type="match status" value="1"/>
</dbReference>
<feature type="domain" description="Helicase ATP-binding" evidence="7">
    <location>
        <begin position="1015"/>
        <end position="1188"/>
    </location>
</feature>
<evidence type="ECO:0000256" key="5">
    <source>
        <dbReference type="SAM" id="Coils"/>
    </source>
</evidence>
<dbReference type="VEuPathDB" id="AmoebaDB:EHI_131080"/>
<comment type="caution">
    <text evidence="9">The sequence shown here is derived from an EMBL/GenBank/DDBJ whole genome shotgun (WGS) entry which is preliminary data.</text>
</comment>
<dbReference type="SUPFAM" id="SSF46785">
    <property type="entry name" value="Winged helix' DNA-binding domain"/>
    <property type="match status" value="2"/>
</dbReference>
<dbReference type="GO" id="GO:0003676">
    <property type="term" value="F:nucleic acid binding"/>
    <property type="evidence" value="ECO:0007669"/>
    <property type="project" value="InterPro"/>
</dbReference>
<dbReference type="InterPro" id="IPR001650">
    <property type="entry name" value="Helicase_C-like"/>
</dbReference>
<dbReference type="SUPFAM" id="SSF158702">
    <property type="entry name" value="Sec63 N-terminal domain-like"/>
    <property type="match status" value="2"/>
</dbReference>
<evidence type="ECO:0000256" key="3">
    <source>
        <dbReference type="ARBA" id="ARBA00022806"/>
    </source>
</evidence>
<dbReference type="VEuPathDB" id="AmoebaDB:EHI5A_014030"/>
<dbReference type="InterPro" id="IPR003593">
    <property type="entry name" value="AAA+_ATPase"/>
</dbReference>
<dbReference type="InterPro" id="IPR036388">
    <property type="entry name" value="WH-like_DNA-bd_sf"/>
</dbReference>
<evidence type="ECO:0000313" key="10">
    <source>
        <dbReference type="Proteomes" id="UP000078387"/>
    </source>
</evidence>
<protein>
    <submittedName>
        <fullName evidence="9">Dead deah box helicase putative</fullName>
    </submittedName>
</protein>
<keyword evidence="2" id="KW-0378">Hydrolase</keyword>
<keyword evidence="3 9" id="KW-0347">Helicase</keyword>
<dbReference type="InterPro" id="IPR027417">
    <property type="entry name" value="P-loop_NTPase"/>
</dbReference>
<organism evidence="9 10">
    <name type="scientific">Entamoeba histolytica</name>
    <dbReference type="NCBI Taxonomy" id="5759"/>
    <lineage>
        <taxon>Eukaryota</taxon>
        <taxon>Amoebozoa</taxon>
        <taxon>Evosea</taxon>
        <taxon>Archamoebae</taxon>
        <taxon>Mastigamoebida</taxon>
        <taxon>Entamoebidae</taxon>
        <taxon>Entamoeba</taxon>
    </lineage>
</organism>
<dbReference type="Gene3D" id="1.10.10.10">
    <property type="entry name" value="Winged helix-like DNA-binding domain superfamily/Winged helix DNA-binding domain"/>
    <property type="match status" value="2"/>
</dbReference>
<dbReference type="SUPFAM" id="SSF81296">
    <property type="entry name" value="E set domains"/>
    <property type="match status" value="1"/>
</dbReference>
<dbReference type="VEuPathDB" id="AmoebaDB:KM1_014690"/>
<feature type="coiled-coil region" evidence="5">
    <location>
        <begin position="698"/>
        <end position="725"/>
    </location>
</feature>
<evidence type="ECO:0000259" key="7">
    <source>
        <dbReference type="PROSITE" id="PS51192"/>
    </source>
</evidence>
<dbReference type="InterPro" id="IPR036390">
    <property type="entry name" value="WH_DNA-bd_sf"/>
</dbReference>
<evidence type="ECO:0000313" key="9">
    <source>
        <dbReference type="EMBL" id="GAT93455.1"/>
    </source>
</evidence>
<dbReference type="VEuPathDB" id="AmoebaDB:EHI8A_002140"/>
<dbReference type="SMART" id="SM00382">
    <property type="entry name" value="AAA"/>
    <property type="match status" value="2"/>
</dbReference>
<proteinExistence type="predicted"/>
<dbReference type="PANTHER" id="PTHR47961">
    <property type="entry name" value="DNA POLYMERASE THETA, PUTATIVE (AFU_ORTHOLOGUE AFUA_1G05260)-RELATED"/>
    <property type="match status" value="1"/>
</dbReference>
<dbReference type="InterPro" id="IPR035892">
    <property type="entry name" value="C2_domain_sf"/>
</dbReference>
<dbReference type="GO" id="GO:0005524">
    <property type="term" value="F:ATP binding"/>
    <property type="evidence" value="ECO:0007669"/>
    <property type="project" value="UniProtKB-KW"/>
</dbReference>
<reference evidence="9 10" key="1">
    <citation type="submission" date="2016-05" db="EMBL/GenBank/DDBJ databases">
        <title>First whole genome sequencing of Entamoeba histolytica HM1:IMSS-clone-6.</title>
        <authorList>
            <person name="Mukherjee Avik.K."/>
            <person name="Izumyama S."/>
            <person name="Nakada-Tsukui K."/>
            <person name="Nozaki T."/>
        </authorList>
    </citation>
    <scope>NUCLEOTIDE SEQUENCE [LARGE SCALE GENOMIC DNA]</scope>
    <source>
        <strain evidence="9 10">HM1:IMSS clone 6</strain>
    </source>
</reference>
<dbReference type="InterPro" id="IPR014756">
    <property type="entry name" value="Ig_E-set"/>
</dbReference>
<dbReference type="GO" id="GO:0004386">
    <property type="term" value="F:helicase activity"/>
    <property type="evidence" value="ECO:0007669"/>
    <property type="project" value="UniProtKB-KW"/>
</dbReference>
<dbReference type="Pfam" id="PF23445">
    <property type="entry name" value="WHD_SNRNP200"/>
    <property type="match status" value="2"/>
</dbReference>
<dbReference type="FunFam" id="1.10.10.10:FF:000886">
    <property type="entry name" value="U5 small nuclear ribonucleoprotein helicase, putative"/>
    <property type="match status" value="1"/>
</dbReference>
<dbReference type="PROSITE" id="PS51194">
    <property type="entry name" value="HELICASE_CTER"/>
    <property type="match status" value="2"/>
</dbReference>
<keyword evidence="5" id="KW-0175">Coiled coil</keyword>
<dbReference type="Proteomes" id="UP000078387">
    <property type="component" value="Unassembled WGS sequence"/>
</dbReference>
<dbReference type="Pfam" id="PF02889">
    <property type="entry name" value="Sec63"/>
    <property type="match status" value="2"/>
</dbReference>
<dbReference type="Gene3D" id="1.10.3380.10">
    <property type="entry name" value="Sec63 N-terminal domain-like domain"/>
    <property type="match status" value="2"/>
</dbReference>
<dbReference type="Gene3D" id="3.40.50.300">
    <property type="entry name" value="P-loop containing nucleotide triphosphate hydrolases"/>
    <property type="match status" value="4"/>
</dbReference>
<dbReference type="Gene3D" id="2.60.40.150">
    <property type="entry name" value="C2 domain"/>
    <property type="match status" value="2"/>
</dbReference>
<name>A0A5K1U1R3_ENTHI</name>
<dbReference type="OMA" id="MCSATEF"/>